<gene>
    <name evidence="1" type="ORF">ACFSR1_14155</name>
</gene>
<name>A0ABW5LJ34_9FLAO</name>
<comment type="caution">
    <text evidence="1">The sequence shown here is derived from an EMBL/GenBank/DDBJ whole genome shotgun (WGS) entry which is preliminary data.</text>
</comment>
<dbReference type="Proteomes" id="UP001597319">
    <property type="component" value="Unassembled WGS sequence"/>
</dbReference>
<organism evidence="1 2">
    <name type="scientific">Aquimarina rubra</name>
    <dbReference type="NCBI Taxonomy" id="1920033"/>
    <lineage>
        <taxon>Bacteria</taxon>
        <taxon>Pseudomonadati</taxon>
        <taxon>Bacteroidota</taxon>
        <taxon>Flavobacteriia</taxon>
        <taxon>Flavobacteriales</taxon>
        <taxon>Flavobacteriaceae</taxon>
        <taxon>Aquimarina</taxon>
    </lineage>
</organism>
<dbReference type="RefSeq" id="WP_378293569.1">
    <property type="nucleotide sequence ID" value="NZ_JBHULE010000019.1"/>
</dbReference>
<sequence>MAISKKGKRKITVNSENYLWWIFTEFDQTEFDGVQIKIVAENQSGYLKYGLEQIDKKRYISIGLNQNKYKVHILCPKFENDDGIITPSGIETLIKWSLSVSEIKSKENQITHGYSMQIGLIDKNEYLKTYEKILNGFISL</sequence>
<evidence type="ECO:0000313" key="2">
    <source>
        <dbReference type="Proteomes" id="UP001597319"/>
    </source>
</evidence>
<evidence type="ECO:0000313" key="1">
    <source>
        <dbReference type="EMBL" id="MFD2563819.1"/>
    </source>
</evidence>
<dbReference type="EMBL" id="JBHULE010000019">
    <property type="protein sequence ID" value="MFD2563819.1"/>
    <property type="molecule type" value="Genomic_DNA"/>
</dbReference>
<keyword evidence="2" id="KW-1185">Reference proteome</keyword>
<proteinExistence type="predicted"/>
<protein>
    <submittedName>
        <fullName evidence="1">Uncharacterized protein</fullName>
    </submittedName>
</protein>
<accession>A0ABW5LJ34</accession>
<reference evidence="2" key="1">
    <citation type="journal article" date="2019" name="Int. J. Syst. Evol. Microbiol.">
        <title>The Global Catalogue of Microorganisms (GCM) 10K type strain sequencing project: providing services to taxonomists for standard genome sequencing and annotation.</title>
        <authorList>
            <consortium name="The Broad Institute Genomics Platform"/>
            <consortium name="The Broad Institute Genome Sequencing Center for Infectious Disease"/>
            <person name="Wu L."/>
            <person name="Ma J."/>
        </authorList>
    </citation>
    <scope>NUCLEOTIDE SEQUENCE [LARGE SCALE GENOMIC DNA]</scope>
    <source>
        <strain evidence="2">KCTC 52274</strain>
    </source>
</reference>